<evidence type="ECO:0000259" key="9">
    <source>
        <dbReference type="PROSITE" id="PS50994"/>
    </source>
</evidence>
<dbReference type="PROSITE" id="PS50994">
    <property type="entry name" value="INTEGRASE"/>
    <property type="match status" value="1"/>
</dbReference>
<feature type="domain" description="Reverse transcriptase" evidence="8">
    <location>
        <begin position="924"/>
        <end position="1103"/>
    </location>
</feature>
<proteinExistence type="predicted"/>
<dbReference type="PANTHER" id="PTHR37984">
    <property type="entry name" value="PROTEIN CBG26694"/>
    <property type="match status" value="1"/>
</dbReference>
<dbReference type="Pfam" id="PF00078">
    <property type="entry name" value="RVT_1"/>
    <property type="match status" value="1"/>
</dbReference>
<dbReference type="GO" id="GO:0004519">
    <property type="term" value="F:endonuclease activity"/>
    <property type="evidence" value="ECO:0007669"/>
    <property type="project" value="UniProtKB-KW"/>
</dbReference>
<dbReference type="GO" id="GO:0006508">
    <property type="term" value="P:proteolysis"/>
    <property type="evidence" value="ECO:0007669"/>
    <property type="project" value="InterPro"/>
</dbReference>
<dbReference type="InterPro" id="IPR001969">
    <property type="entry name" value="Aspartic_peptidase_AS"/>
</dbReference>
<name>A0A6J8ARZ4_MYTCO</name>
<dbReference type="SUPFAM" id="SSF56672">
    <property type="entry name" value="DNA/RNA polymerases"/>
    <property type="match status" value="1"/>
</dbReference>
<dbReference type="Gene3D" id="3.30.70.270">
    <property type="match status" value="2"/>
</dbReference>
<accession>A0A6J8ARZ4</accession>
<keyword evidence="3" id="KW-0540">Nuclease</keyword>
<evidence type="ECO:0000256" key="2">
    <source>
        <dbReference type="ARBA" id="ARBA00022695"/>
    </source>
</evidence>
<keyword evidence="5" id="KW-0378">Hydrolase</keyword>
<dbReference type="FunFam" id="3.30.420.10:FF:000032">
    <property type="entry name" value="Retrovirus-related Pol polyprotein from transposon 297-like Protein"/>
    <property type="match status" value="1"/>
</dbReference>
<evidence type="ECO:0000256" key="6">
    <source>
        <dbReference type="ARBA" id="ARBA00022918"/>
    </source>
</evidence>
<dbReference type="SUPFAM" id="SSF53098">
    <property type="entry name" value="Ribonuclease H-like"/>
    <property type="match status" value="1"/>
</dbReference>
<dbReference type="PROSITE" id="PS50878">
    <property type="entry name" value="RT_POL"/>
    <property type="match status" value="1"/>
</dbReference>
<evidence type="ECO:0000256" key="7">
    <source>
        <dbReference type="SAM" id="MobiDB-lite"/>
    </source>
</evidence>
<dbReference type="InterPro" id="IPR021109">
    <property type="entry name" value="Peptidase_aspartic_dom_sf"/>
</dbReference>
<dbReference type="Gene3D" id="3.10.10.10">
    <property type="entry name" value="HIV Type 1 Reverse Transcriptase, subunit A, domain 1"/>
    <property type="match status" value="1"/>
</dbReference>
<dbReference type="Proteomes" id="UP000507470">
    <property type="component" value="Unassembled WGS sequence"/>
</dbReference>
<dbReference type="Pfam" id="PF00665">
    <property type="entry name" value="rve"/>
    <property type="match status" value="1"/>
</dbReference>
<dbReference type="GO" id="GO:0003964">
    <property type="term" value="F:RNA-directed DNA polymerase activity"/>
    <property type="evidence" value="ECO:0007669"/>
    <property type="project" value="UniProtKB-KW"/>
</dbReference>
<dbReference type="Pfam" id="PF14893">
    <property type="entry name" value="PNMA"/>
    <property type="match status" value="1"/>
</dbReference>
<dbReference type="InterPro" id="IPR041588">
    <property type="entry name" value="Integrase_H2C2"/>
</dbReference>
<dbReference type="Pfam" id="PF13975">
    <property type="entry name" value="gag-asp_proteas"/>
    <property type="match status" value="1"/>
</dbReference>
<sequence length="1704" mass="195533">MEQSFESVIGATGYASPTQTSSEELCGSGKLREDQRHTNSDTEVERKPFCIDRNPTKHEHRVNVHENNDMYRGESDTPLFSPVRHSDYDYKTQRHHDNAYVLPKQNEDEFNIPKRYEFRRSIVNERKLPTLSSNEHVPQKHERAFSMPKQNFDIHTQYNSSRPFSVYERNLPTFLNTERHEPKQYTSNRRLPNHNYMPETRYHAHTYEKSAIGQYRNIEVPHAHVQANMNNCVPIVRDPQQCHVNTSTPMYVNPPGFDNKQEGYNPYLDTDAYYNPRNIELYPNVQPHMSNPAIVMPQPQLSRVAPARKEKEPDIFNGSKTEWVDYIVHFEQVATWNRWSDSEKAQQLSMCLRGPAQKILSDLTLGQLSDYTLIKSALAQRFHPRESEVAYRCEFRNLKRQKGETVADYGYRLRRSAQKAYPALKCSDIEPTVIDQYIHGEFEAFLGSSDRIFKPEGTGTEQSDFTLQTLTCKEENSKPEGLTMQDISKLLDEKLERLFNKDNRVPENQPPKRFEANLNQNNYDSQKRYGPRNREIRWTEFKVEKSVHFEERPHYNEKVTTGQLTEKEKVNSSVTEINVINGDLNAIENIKFNNLEIDENEKKSQVFFNRSTGSCLNVEVEINELKCTLLVDTGSPVCILSEQLFEKLNKGKSLLTKSGTSVHTADGTALDIKGKIDIKLKIGKLCLDQELIVAKIDNLSGILGMNFLSKHDVEIHIGKEVLIIKGEKLKFKKETSKVCAKVRLIDKVSIPPNSELLVESFIDGHIDNKSGLVESTDFVKQKGLMLAKSLVDTDKKCSLLLLNMNQKTVKLNENTVVGLVSDVDTLEGQGETKSLESEKQVLPEHLQHLVDSTSDKLTKIEKVKLTKLIHEYSNVFAEPGKALGQTDLAIHKIDTGNHAPIKIPARRIPLAKKEVVDKELEKMLNDGQIEPSSSPWSAPICLVTKTDGTPRFCLDFRGINQITKKDAYPLPKPDDTFEALSGSSWFHVVDMQTGYWQIRMDKTDQHKTAFATHRGLFEFKVIPMGLANSAATFERLVEMVLGNLNWKKCLCYLDDIIIFGRDVETDLQNLKEVFQRLQMANLKLKAKKCHLFQNKVTYLGHVVSGQGIECDPKKIEDVKNWTVPKNVKNIKSFLGFTGYYRKFIPHFSEVAAPLNRLTRKGVKFIWDENDCSDCSVLEPKLTEFDSKVKICPISATDNDDSAGVNKEPALEPNWLQAWNKQELKEYQSKDNSVGPVRQMKVDYREKPKRDEVRNLNAEGHTLWTQWDLLEIHDGLMYRRIDNKLGQSILQLVAPNQIRDFIFKELHENHIGGHFGRDKTLESIKRRFYWPGLTETVKRWCRTCDICARGKPGPGQGKSPLKQFKVTAPMQCVAVDIVGPLPMSRHSNEYIIVVGEYFTKWQDAFPVPNHTALTVADKLVSEVFCRFGCPTQIHSDQGREFESDLFKTVCEKLGINKTRTTPYRPQSDGLVERFNRTLKQMLSLFAHENPQDWDDNIPYLLMAYRSTEHASTKCSPNLLMLGREVTMPIDLIAGPPPEETEHYCPIQYVEWLKSAMATAFDFENEHLKVAAKIQKRNYDIGLRERGYEVGDWVWRWYPPDAGQKLKLRWTGPYLVVNKISPLTYGIQKSIHVRPLSVHVDHIKPYEGQHPPENWLAPQPDISILTEDDIDEISHEIDISHHSATPSPVKTRVGRIVKPREMYSPS</sequence>
<dbReference type="InterPro" id="IPR001584">
    <property type="entry name" value="Integrase_cat-core"/>
</dbReference>
<dbReference type="GO" id="GO:0004190">
    <property type="term" value="F:aspartic-type endopeptidase activity"/>
    <property type="evidence" value="ECO:0007669"/>
    <property type="project" value="InterPro"/>
</dbReference>
<dbReference type="EMBL" id="CACVKT020001865">
    <property type="protein sequence ID" value="CAC5372793.1"/>
    <property type="molecule type" value="Genomic_DNA"/>
</dbReference>
<dbReference type="InterPro" id="IPR043128">
    <property type="entry name" value="Rev_trsase/Diguanyl_cyclase"/>
</dbReference>
<feature type="region of interest" description="Disordered" evidence="7">
    <location>
        <begin position="1"/>
        <end position="52"/>
    </location>
</feature>
<dbReference type="FunFam" id="3.30.70.270:FF:000020">
    <property type="entry name" value="Transposon Tf2-6 polyprotein-like Protein"/>
    <property type="match status" value="1"/>
</dbReference>
<dbReference type="Pfam" id="PF17921">
    <property type="entry name" value="Integrase_H2C2"/>
    <property type="match status" value="1"/>
</dbReference>
<dbReference type="InterPro" id="IPR012337">
    <property type="entry name" value="RNaseH-like_sf"/>
</dbReference>
<dbReference type="GO" id="GO:0015074">
    <property type="term" value="P:DNA integration"/>
    <property type="evidence" value="ECO:0007669"/>
    <property type="project" value="InterPro"/>
</dbReference>
<feature type="compositionally biased region" description="Basic and acidic residues" evidence="7">
    <location>
        <begin position="30"/>
        <end position="52"/>
    </location>
</feature>
<keyword evidence="6" id="KW-0695">RNA-directed DNA polymerase</keyword>
<evidence type="ECO:0000256" key="3">
    <source>
        <dbReference type="ARBA" id="ARBA00022722"/>
    </source>
</evidence>
<evidence type="ECO:0008006" key="12">
    <source>
        <dbReference type="Google" id="ProtNLM"/>
    </source>
</evidence>
<organism evidence="10 11">
    <name type="scientific">Mytilus coruscus</name>
    <name type="common">Sea mussel</name>
    <dbReference type="NCBI Taxonomy" id="42192"/>
    <lineage>
        <taxon>Eukaryota</taxon>
        <taxon>Metazoa</taxon>
        <taxon>Spiralia</taxon>
        <taxon>Lophotrochozoa</taxon>
        <taxon>Mollusca</taxon>
        <taxon>Bivalvia</taxon>
        <taxon>Autobranchia</taxon>
        <taxon>Pteriomorphia</taxon>
        <taxon>Mytilida</taxon>
        <taxon>Mytiloidea</taxon>
        <taxon>Mytilidae</taxon>
        <taxon>Mytilinae</taxon>
        <taxon>Mytilus</taxon>
    </lineage>
</organism>
<dbReference type="InterPro" id="IPR036397">
    <property type="entry name" value="RNaseH_sf"/>
</dbReference>
<evidence type="ECO:0000256" key="5">
    <source>
        <dbReference type="ARBA" id="ARBA00022801"/>
    </source>
</evidence>
<feature type="domain" description="Integrase catalytic" evidence="9">
    <location>
        <begin position="1364"/>
        <end position="1523"/>
    </location>
</feature>
<evidence type="ECO:0000256" key="4">
    <source>
        <dbReference type="ARBA" id="ARBA00022759"/>
    </source>
</evidence>
<evidence type="ECO:0000256" key="1">
    <source>
        <dbReference type="ARBA" id="ARBA00022679"/>
    </source>
</evidence>
<dbReference type="Gene3D" id="2.40.70.10">
    <property type="entry name" value="Acid Proteases"/>
    <property type="match status" value="1"/>
</dbReference>
<dbReference type="PANTHER" id="PTHR37984:SF5">
    <property type="entry name" value="PROTEIN NYNRIN-LIKE"/>
    <property type="match status" value="1"/>
</dbReference>
<dbReference type="Gene3D" id="1.10.340.70">
    <property type="match status" value="1"/>
</dbReference>
<evidence type="ECO:0000313" key="10">
    <source>
        <dbReference type="EMBL" id="CAC5372793.1"/>
    </source>
</evidence>
<evidence type="ECO:0000313" key="11">
    <source>
        <dbReference type="Proteomes" id="UP000507470"/>
    </source>
</evidence>
<dbReference type="InterPro" id="IPR043502">
    <property type="entry name" value="DNA/RNA_pol_sf"/>
</dbReference>
<keyword evidence="4" id="KW-0255">Endonuclease</keyword>
<keyword evidence="11" id="KW-1185">Reference proteome</keyword>
<dbReference type="CDD" id="cd00303">
    <property type="entry name" value="retropepsin_like"/>
    <property type="match status" value="1"/>
</dbReference>
<keyword evidence="1" id="KW-0808">Transferase</keyword>
<dbReference type="InterPro" id="IPR050951">
    <property type="entry name" value="Retrovirus_Pol_polyprotein"/>
</dbReference>
<dbReference type="PROSITE" id="PS00141">
    <property type="entry name" value="ASP_PROTEASE"/>
    <property type="match status" value="1"/>
</dbReference>
<dbReference type="InterPro" id="IPR000477">
    <property type="entry name" value="RT_dom"/>
</dbReference>
<dbReference type="GO" id="GO:0003676">
    <property type="term" value="F:nucleic acid binding"/>
    <property type="evidence" value="ECO:0007669"/>
    <property type="project" value="InterPro"/>
</dbReference>
<protein>
    <recommendedName>
        <fullName evidence="12">Endonuclease</fullName>
    </recommendedName>
</protein>
<dbReference type="OrthoDB" id="10051637at2759"/>
<dbReference type="Gene3D" id="3.30.420.10">
    <property type="entry name" value="Ribonuclease H-like superfamily/Ribonuclease H"/>
    <property type="match status" value="1"/>
</dbReference>
<dbReference type="CDD" id="cd01647">
    <property type="entry name" value="RT_LTR"/>
    <property type="match status" value="1"/>
</dbReference>
<evidence type="ECO:0000259" key="8">
    <source>
        <dbReference type="PROSITE" id="PS50878"/>
    </source>
</evidence>
<keyword evidence="2" id="KW-0548">Nucleotidyltransferase</keyword>
<reference evidence="10 11" key="1">
    <citation type="submission" date="2020-06" db="EMBL/GenBank/DDBJ databases">
        <authorList>
            <person name="Li R."/>
            <person name="Bekaert M."/>
        </authorList>
    </citation>
    <scope>NUCLEOTIDE SEQUENCE [LARGE SCALE GENOMIC DNA]</scope>
    <source>
        <strain evidence="11">wild</strain>
    </source>
</reference>
<dbReference type="SUPFAM" id="SSF50630">
    <property type="entry name" value="Acid proteases"/>
    <property type="match status" value="1"/>
</dbReference>
<dbReference type="FunFam" id="1.10.340.70:FF:000001">
    <property type="entry name" value="Retrovirus-related Pol polyprotein from transposon gypsy-like Protein"/>
    <property type="match status" value="1"/>
</dbReference>
<gene>
    <name evidence="10" type="ORF">MCOR_10783</name>
</gene>
<dbReference type="InterPro" id="IPR048270">
    <property type="entry name" value="PNMA_C"/>
</dbReference>